<dbReference type="OrthoDB" id="6507044at2759"/>
<dbReference type="GO" id="GO:0005737">
    <property type="term" value="C:cytoplasm"/>
    <property type="evidence" value="ECO:0007669"/>
    <property type="project" value="UniProtKB-SubCell"/>
</dbReference>
<keyword evidence="6" id="KW-0472">Membrane</keyword>
<name>A0A6A1VP13_9ROSI</name>
<dbReference type="InterPro" id="IPR002075">
    <property type="entry name" value="NTF2_dom"/>
</dbReference>
<keyword evidence="9" id="KW-1185">Reference proteome</keyword>
<accession>A0A6A1VP13</accession>
<dbReference type="InterPro" id="IPR018222">
    <property type="entry name" value="Nuclear_transport_factor_2_euk"/>
</dbReference>
<reference evidence="8 9" key="1">
    <citation type="journal article" date="2019" name="Plant Biotechnol. J.">
        <title>The red bayberry genome and genetic basis of sex determination.</title>
        <authorList>
            <person name="Jia H.M."/>
            <person name="Jia H.J."/>
            <person name="Cai Q.L."/>
            <person name="Wang Y."/>
            <person name="Zhao H.B."/>
            <person name="Yang W.F."/>
            <person name="Wang G.Y."/>
            <person name="Li Y.H."/>
            <person name="Zhan D.L."/>
            <person name="Shen Y.T."/>
            <person name="Niu Q.F."/>
            <person name="Chang L."/>
            <person name="Qiu J."/>
            <person name="Zhao L."/>
            <person name="Xie H.B."/>
            <person name="Fu W.Y."/>
            <person name="Jin J."/>
            <person name="Li X.W."/>
            <person name="Jiao Y."/>
            <person name="Zhou C.C."/>
            <person name="Tu T."/>
            <person name="Chai C.Y."/>
            <person name="Gao J.L."/>
            <person name="Fan L.J."/>
            <person name="van de Weg E."/>
            <person name="Wang J.Y."/>
            <person name="Gao Z.S."/>
        </authorList>
    </citation>
    <scope>NUCLEOTIDE SEQUENCE [LARGE SCALE GENOMIC DNA]</scope>
    <source>
        <tissue evidence="8">Leaves</tissue>
    </source>
</reference>
<evidence type="ECO:0000313" key="8">
    <source>
        <dbReference type="EMBL" id="KAB1214473.1"/>
    </source>
</evidence>
<keyword evidence="5" id="KW-0653">Protein transport</keyword>
<comment type="caution">
    <text evidence="8">The sequence shown here is derived from an EMBL/GenBank/DDBJ whole genome shotgun (WGS) entry which is preliminary data.</text>
</comment>
<comment type="subunit">
    <text evidence="4">Interacts with RAN1.</text>
</comment>
<dbReference type="CDD" id="cd00780">
    <property type="entry name" value="NTF2"/>
    <property type="match status" value="1"/>
</dbReference>
<dbReference type="Gene3D" id="3.10.450.50">
    <property type="match status" value="1"/>
</dbReference>
<dbReference type="Pfam" id="PF02136">
    <property type="entry name" value="NTF2"/>
    <property type="match status" value="1"/>
</dbReference>
<dbReference type="AlphaFoldDB" id="A0A6A1VP13"/>
<dbReference type="GO" id="GO:0005635">
    <property type="term" value="C:nuclear envelope"/>
    <property type="evidence" value="ECO:0007669"/>
    <property type="project" value="UniProtKB-SubCell"/>
</dbReference>
<dbReference type="PANTHER" id="PTHR12612">
    <property type="entry name" value="NUCLEAR TRANSPORT FACTOR 2"/>
    <property type="match status" value="1"/>
</dbReference>
<dbReference type="GO" id="GO:0051028">
    <property type="term" value="P:mRNA transport"/>
    <property type="evidence" value="ECO:0007669"/>
    <property type="project" value="UniProtKB-UniRule"/>
</dbReference>
<dbReference type="InterPro" id="IPR032710">
    <property type="entry name" value="NTF2-like_dom_sf"/>
</dbReference>
<dbReference type="GO" id="GO:0006606">
    <property type="term" value="P:protein import into nucleus"/>
    <property type="evidence" value="ECO:0007669"/>
    <property type="project" value="UniProtKB-ARBA"/>
</dbReference>
<proteinExistence type="predicted"/>
<comment type="function">
    <text evidence="3">Facilitates protein transport into the nucleus. Interacts with various nucleoporins and with Ran-GDP. Could be part of a multicomponent system of cytosolic factors that assemble at the pore complex during nuclear import.</text>
</comment>
<feature type="transmembrane region" description="Helical" evidence="6">
    <location>
        <begin position="118"/>
        <end position="141"/>
    </location>
</feature>
<organism evidence="8 9">
    <name type="scientific">Morella rubra</name>
    <name type="common">Chinese bayberry</name>
    <dbReference type="NCBI Taxonomy" id="262757"/>
    <lineage>
        <taxon>Eukaryota</taxon>
        <taxon>Viridiplantae</taxon>
        <taxon>Streptophyta</taxon>
        <taxon>Embryophyta</taxon>
        <taxon>Tracheophyta</taxon>
        <taxon>Spermatophyta</taxon>
        <taxon>Magnoliopsida</taxon>
        <taxon>eudicotyledons</taxon>
        <taxon>Gunneridae</taxon>
        <taxon>Pentapetalae</taxon>
        <taxon>rosids</taxon>
        <taxon>fabids</taxon>
        <taxon>Fagales</taxon>
        <taxon>Myricaceae</taxon>
        <taxon>Morella</taxon>
    </lineage>
</organism>
<keyword evidence="6" id="KW-0812">Transmembrane</keyword>
<sequence length="150" mass="16503">MDPEKEAKTFVENYYKTFDSDPAALAIMYQEGSMLTFAGQKIQGSQDIVAKLTSLPYEQCKHAITTVDCQPCGPAGGMLVFVNGDLQLDGQQQAVKFSQVFPQTPNEPYGMSVIARTVFVVGSSMVFIAPAFGFLIFHIAVCGSRQRYRK</sequence>
<keyword evidence="5" id="KW-0539">Nucleus</keyword>
<evidence type="ECO:0000256" key="3">
    <source>
        <dbReference type="ARBA" id="ARBA00058161"/>
    </source>
</evidence>
<comment type="subcellular location">
    <subcellularLocation>
        <location evidence="5">Cytoplasm</location>
    </subcellularLocation>
    <subcellularLocation>
        <location evidence="5">Nucleus</location>
    </subcellularLocation>
    <subcellularLocation>
        <location evidence="1">Nucleus envelope</location>
    </subcellularLocation>
</comment>
<dbReference type="FunFam" id="3.10.450.50:FF:000005">
    <property type="entry name" value="Nuclear transport factor 2"/>
    <property type="match status" value="1"/>
</dbReference>
<evidence type="ECO:0000259" key="7">
    <source>
        <dbReference type="PROSITE" id="PS50177"/>
    </source>
</evidence>
<evidence type="ECO:0000313" key="9">
    <source>
        <dbReference type="Proteomes" id="UP000516437"/>
    </source>
</evidence>
<dbReference type="EMBL" id="RXIC02000023">
    <property type="protein sequence ID" value="KAB1214473.1"/>
    <property type="molecule type" value="Genomic_DNA"/>
</dbReference>
<evidence type="ECO:0000256" key="5">
    <source>
        <dbReference type="RuleBase" id="RU369002"/>
    </source>
</evidence>
<dbReference type="InterPro" id="IPR045875">
    <property type="entry name" value="NTF2"/>
</dbReference>
<protein>
    <recommendedName>
        <fullName evidence="5">NTF2-related export protein</fullName>
    </recommendedName>
</protein>
<dbReference type="Proteomes" id="UP000516437">
    <property type="component" value="Chromosome 5"/>
</dbReference>
<evidence type="ECO:0000256" key="6">
    <source>
        <dbReference type="SAM" id="Phobius"/>
    </source>
</evidence>
<evidence type="ECO:0000256" key="1">
    <source>
        <dbReference type="ARBA" id="ARBA00004259"/>
    </source>
</evidence>
<keyword evidence="5" id="KW-0813">Transport</keyword>
<dbReference type="PROSITE" id="PS50177">
    <property type="entry name" value="NTF2_DOMAIN"/>
    <property type="match status" value="1"/>
</dbReference>
<dbReference type="SUPFAM" id="SSF54427">
    <property type="entry name" value="NTF2-like"/>
    <property type="match status" value="1"/>
</dbReference>
<evidence type="ECO:0000256" key="2">
    <source>
        <dbReference type="ARBA" id="ARBA00022490"/>
    </source>
</evidence>
<keyword evidence="6" id="KW-1133">Transmembrane helix</keyword>
<feature type="domain" description="NTF2" evidence="7">
    <location>
        <begin position="6"/>
        <end position="120"/>
    </location>
</feature>
<comment type="function">
    <text evidence="5">Has a role in nuclear-cytoplasmic transport of proteins and mRNAs.</text>
</comment>
<gene>
    <name evidence="8" type="ORF">CJ030_MR5G010363</name>
</gene>
<keyword evidence="2 5" id="KW-0963">Cytoplasm</keyword>
<evidence type="ECO:0000256" key="4">
    <source>
        <dbReference type="ARBA" id="ARBA00062736"/>
    </source>
</evidence>